<evidence type="ECO:0000313" key="4">
    <source>
        <dbReference type="EMBL" id="KAF7997723.1"/>
    </source>
</evidence>
<reference evidence="4 5" key="1">
    <citation type="submission" date="2020-08" db="EMBL/GenBank/DDBJ databases">
        <title>Aphidius gifuensis genome sequencing and assembly.</title>
        <authorList>
            <person name="Du Z."/>
        </authorList>
    </citation>
    <scope>NUCLEOTIDE SEQUENCE [LARGE SCALE GENOMIC DNA]</scope>
    <source>
        <strain evidence="4">YNYX2018</strain>
        <tissue evidence="4">Adults</tissue>
    </source>
</reference>
<proteinExistence type="inferred from homology"/>
<dbReference type="GO" id="GO:0012505">
    <property type="term" value="C:endomembrane system"/>
    <property type="evidence" value="ECO:0007669"/>
    <property type="project" value="UniProtKB-ARBA"/>
</dbReference>
<feature type="signal peptide" evidence="2">
    <location>
        <begin position="1"/>
        <end position="22"/>
    </location>
</feature>
<dbReference type="Pfam" id="PF06309">
    <property type="entry name" value="Torsin"/>
    <property type="match status" value="1"/>
</dbReference>
<dbReference type="GO" id="GO:0071218">
    <property type="term" value="P:cellular response to misfolded protein"/>
    <property type="evidence" value="ECO:0007669"/>
    <property type="project" value="TreeGrafter"/>
</dbReference>
<dbReference type="EMBL" id="JACMRX010000001">
    <property type="protein sequence ID" value="KAF7997723.1"/>
    <property type="molecule type" value="Genomic_DNA"/>
</dbReference>
<dbReference type="AlphaFoldDB" id="A0A834Y1X0"/>
<evidence type="ECO:0000259" key="3">
    <source>
        <dbReference type="SMART" id="SM00382"/>
    </source>
</evidence>
<evidence type="ECO:0000256" key="1">
    <source>
        <dbReference type="ARBA" id="ARBA00006235"/>
    </source>
</evidence>
<dbReference type="Gene3D" id="3.40.50.300">
    <property type="entry name" value="P-loop containing nucleotide triphosphate hydrolases"/>
    <property type="match status" value="1"/>
</dbReference>
<evidence type="ECO:0000256" key="2">
    <source>
        <dbReference type="SAM" id="SignalP"/>
    </source>
</evidence>
<dbReference type="OrthoDB" id="19623at2759"/>
<sequence length="352" mass="40640">MIVKTYLLTILILFIHQQETSCFINNFQPLLSITYDTTSKLFLKLKSSFYHNDQCLIDDIKKNITELELMINKNLYGQHIAGSYVLAAIGSHLIDKNPSKPLTMIFHGKTGTGKNYLATMIANAYFKNGEDSKYYHFINSRSDFPLDGSIDEYKKLLYDMVIENLKTCPESIFVFDEVDMMQPGVLDVLVPFLNYKRNKKIHHNGYFIDIITNRAIYIFLTNTGSQEIIDTMIMLNNNGKKRNDMVLSDFEHLISLGAFNEKGGFYKSDAISANLIDHYVPFLQLEYEHIKLCIEYAFNSRDAVANDESIQDVMAYVTFEEPPYHRFSKSGCKRIEQKTATILYKNRSKDET</sequence>
<protein>
    <recommendedName>
        <fullName evidence="3">AAA+ ATPase domain-containing protein</fullName>
    </recommendedName>
</protein>
<comment type="similarity">
    <text evidence="1">Belongs to the ClpA/ClpB family. Torsin subfamily.</text>
</comment>
<dbReference type="Proteomes" id="UP000639338">
    <property type="component" value="Unassembled WGS sequence"/>
</dbReference>
<comment type="caution">
    <text evidence="4">The sequence shown here is derived from an EMBL/GenBank/DDBJ whole genome shotgun (WGS) entry which is preliminary data.</text>
</comment>
<dbReference type="PANTHER" id="PTHR10760:SF2">
    <property type="entry name" value="LD13476P-RELATED"/>
    <property type="match status" value="1"/>
</dbReference>
<dbReference type="GO" id="GO:0005524">
    <property type="term" value="F:ATP binding"/>
    <property type="evidence" value="ECO:0007669"/>
    <property type="project" value="InterPro"/>
</dbReference>
<dbReference type="InterPro" id="IPR027417">
    <property type="entry name" value="P-loop_NTPase"/>
</dbReference>
<accession>A0A834Y1X0</accession>
<dbReference type="CDD" id="cd00009">
    <property type="entry name" value="AAA"/>
    <property type="match status" value="1"/>
</dbReference>
<feature type="domain" description="AAA+ ATPase" evidence="3">
    <location>
        <begin position="100"/>
        <end position="251"/>
    </location>
</feature>
<feature type="chain" id="PRO_5032811744" description="AAA+ ATPase domain-containing protein" evidence="2">
    <location>
        <begin position="23"/>
        <end position="352"/>
    </location>
</feature>
<dbReference type="GO" id="GO:0016887">
    <property type="term" value="F:ATP hydrolysis activity"/>
    <property type="evidence" value="ECO:0007669"/>
    <property type="project" value="InterPro"/>
</dbReference>
<gene>
    <name evidence="4" type="ORF">HCN44_009121</name>
</gene>
<dbReference type="GO" id="GO:0005737">
    <property type="term" value="C:cytoplasm"/>
    <property type="evidence" value="ECO:0007669"/>
    <property type="project" value="UniProtKB-ARBA"/>
</dbReference>
<dbReference type="SMART" id="SM00382">
    <property type="entry name" value="AAA"/>
    <property type="match status" value="1"/>
</dbReference>
<dbReference type="InterPro" id="IPR003593">
    <property type="entry name" value="AAA+_ATPase"/>
</dbReference>
<name>A0A834Y1X0_APHGI</name>
<dbReference type="InterPro" id="IPR010448">
    <property type="entry name" value="Torsin"/>
</dbReference>
<evidence type="ECO:0000313" key="5">
    <source>
        <dbReference type="Proteomes" id="UP000639338"/>
    </source>
</evidence>
<keyword evidence="2" id="KW-0732">Signal</keyword>
<keyword evidence="5" id="KW-1185">Reference proteome</keyword>
<dbReference type="PANTHER" id="PTHR10760">
    <property type="entry name" value="TORSIN"/>
    <property type="match status" value="1"/>
</dbReference>
<organism evidence="4 5">
    <name type="scientific">Aphidius gifuensis</name>
    <name type="common">Parasitoid wasp</name>
    <dbReference type="NCBI Taxonomy" id="684658"/>
    <lineage>
        <taxon>Eukaryota</taxon>
        <taxon>Metazoa</taxon>
        <taxon>Ecdysozoa</taxon>
        <taxon>Arthropoda</taxon>
        <taxon>Hexapoda</taxon>
        <taxon>Insecta</taxon>
        <taxon>Pterygota</taxon>
        <taxon>Neoptera</taxon>
        <taxon>Endopterygota</taxon>
        <taxon>Hymenoptera</taxon>
        <taxon>Apocrita</taxon>
        <taxon>Ichneumonoidea</taxon>
        <taxon>Braconidae</taxon>
        <taxon>Aphidiinae</taxon>
        <taxon>Aphidius</taxon>
    </lineage>
</organism>
<dbReference type="SUPFAM" id="SSF52540">
    <property type="entry name" value="P-loop containing nucleoside triphosphate hydrolases"/>
    <property type="match status" value="1"/>
</dbReference>